<dbReference type="Proteomes" id="UP001500064">
    <property type="component" value="Unassembled WGS sequence"/>
</dbReference>
<dbReference type="EMBL" id="BAAAMU010000002">
    <property type="protein sequence ID" value="GAA1612622.1"/>
    <property type="molecule type" value="Genomic_DNA"/>
</dbReference>
<protein>
    <submittedName>
        <fullName evidence="1">Uncharacterized protein</fullName>
    </submittedName>
</protein>
<name>A0ABP4QK63_9ACTN</name>
<comment type="caution">
    <text evidence="1">The sequence shown here is derived from an EMBL/GenBank/DDBJ whole genome shotgun (WGS) entry which is preliminary data.</text>
</comment>
<sequence>MNEEFLPAGSVSHDDPAVERAMATIDGLEPAEQRELLRSTCRAMLAFQRTKDIDHLVHFANNLLATIRLRGIPDYVEAVRSAPKDRVASGGSLDIDEVLNRLME</sequence>
<dbReference type="RefSeq" id="WP_346101277.1">
    <property type="nucleotide sequence ID" value="NZ_BAAAMU010000002.1"/>
</dbReference>
<accession>A0ABP4QK63</accession>
<evidence type="ECO:0000313" key="1">
    <source>
        <dbReference type="EMBL" id="GAA1612622.1"/>
    </source>
</evidence>
<organism evidence="1 2">
    <name type="scientific">Nonomuraea maheshkhaliensis</name>
    <dbReference type="NCBI Taxonomy" id="419590"/>
    <lineage>
        <taxon>Bacteria</taxon>
        <taxon>Bacillati</taxon>
        <taxon>Actinomycetota</taxon>
        <taxon>Actinomycetes</taxon>
        <taxon>Streptosporangiales</taxon>
        <taxon>Streptosporangiaceae</taxon>
        <taxon>Nonomuraea</taxon>
    </lineage>
</organism>
<gene>
    <name evidence="1" type="ORF">GCM10009733_005830</name>
</gene>
<reference evidence="2" key="1">
    <citation type="journal article" date="2019" name="Int. J. Syst. Evol. Microbiol.">
        <title>The Global Catalogue of Microorganisms (GCM) 10K type strain sequencing project: providing services to taxonomists for standard genome sequencing and annotation.</title>
        <authorList>
            <consortium name="The Broad Institute Genomics Platform"/>
            <consortium name="The Broad Institute Genome Sequencing Center for Infectious Disease"/>
            <person name="Wu L."/>
            <person name="Ma J."/>
        </authorList>
    </citation>
    <scope>NUCLEOTIDE SEQUENCE [LARGE SCALE GENOMIC DNA]</scope>
    <source>
        <strain evidence="2">JCM 13929</strain>
    </source>
</reference>
<proteinExistence type="predicted"/>
<evidence type="ECO:0000313" key="2">
    <source>
        <dbReference type="Proteomes" id="UP001500064"/>
    </source>
</evidence>
<keyword evidence="2" id="KW-1185">Reference proteome</keyword>